<dbReference type="SUPFAM" id="SSF51126">
    <property type="entry name" value="Pectin lyase-like"/>
    <property type="match status" value="1"/>
</dbReference>
<proteinExistence type="predicted"/>
<dbReference type="SMART" id="SM00710">
    <property type="entry name" value="PbH1"/>
    <property type="match status" value="5"/>
</dbReference>
<feature type="domain" description="Right handed beta helix" evidence="2">
    <location>
        <begin position="207"/>
        <end position="332"/>
    </location>
</feature>
<sequence>MKKIVLAAITAAMAITNTMAEDFKTPGDGTVWTMTMLSETVASGVTKSGDKTFAMSDNVEISENDRFKIEDGITILMGDNVRLTITGEADFQAKERVLLTSVDDTSKPYGIFIDNDKSVTYFKNIDFEHAGLKNFGTYGLEADNCTFTRHNAVSGTAALSMGTSGAEFRITNCTFTECAKSAIGGAANYMNPVTIDNCTFTANGTANMNTPQLNITTAANIAIRNCKITGNPEHNMVGGIVVSNLIGLTGELNTLIENNEIRDNRFGLATYCEQTAVIKNNTIIGNNHETNPNNGGSGINIYDPYKTQTTTITGNYIEGNLWGITIIGGRCVNVGKTEDSNAADYNPGLNVFLNNGFGGTIYDLYNNSANTVYAQGNHWKSVAAQDRESIETVVFHKNDNAALGEVIFMPALESDPTSIDTPAKEETTRTETEIYTFDGTKTNITDAANLSKGIYIIKSYGEKTSVTRKITVR</sequence>
<dbReference type="RefSeq" id="WP_172178634.1">
    <property type="nucleotide sequence ID" value="NZ_CASGIA010000045.1"/>
</dbReference>
<keyword evidence="1" id="KW-0732">Signal</keyword>
<evidence type="ECO:0000313" key="3">
    <source>
        <dbReference type="EMBL" id="NPE15249.1"/>
    </source>
</evidence>
<gene>
    <name evidence="3" type="ORF">HPS55_13130</name>
</gene>
<dbReference type="InterPro" id="IPR039448">
    <property type="entry name" value="Beta_helix"/>
</dbReference>
<dbReference type="InterPro" id="IPR012334">
    <property type="entry name" value="Pectin_lyas_fold"/>
</dbReference>
<comment type="caution">
    <text evidence="3">The sequence shown here is derived from an EMBL/GenBank/DDBJ whole genome shotgun (WGS) entry which is preliminary data.</text>
</comment>
<dbReference type="InterPro" id="IPR011050">
    <property type="entry name" value="Pectin_lyase_fold/virulence"/>
</dbReference>
<protein>
    <submittedName>
        <fullName evidence="3">Right-handed parallel beta-helix repeat-containing protein</fullName>
    </submittedName>
</protein>
<feature type="chain" id="PRO_5046522032" evidence="1">
    <location>
        <begin position="21"/>
        <end position="473"/>
    </location>
</feature>
<evidence type="ECO:0000313" key="4">
    <source>
        <dbReference type="Proteomes" id="UP001193734"/>
    </source>
</evidence>
<dbReference type="InterPro" id="IPR006626">
    <property type="entry name" value="PbH1"/>
</dbReference>
<reference evidence="3 4" key="1">
    <citation type="submission" date="2020-05" db="EMBL/GenBank/DDBJ databases">
        <title>Distinct polysaccharide utilization as determinants for interspecies competition between intestinal Prevotella spp.</title>
        <authorList>
            <person name="Galvez E.J.C."/>
            <person name="Iljazovic A."/>
            <person name="Strowig T."/>
        </authorList>
    </citation>
    <scope>NUCLEOTIDE SEQUENCE [LARGE SCALE GENOMIC DNA]</scope>
    <source>
        <strain evidence="3 4">PROD</strain>
    </source>
</reference>
<dbReference type="Gene3D" id="2.160.20.10">
    <property type="entry name" value="Single-stranded right-handed beta-helix, Pectin lyase-like"/>
    <property type="match status" value="1"/>
</dbReference>
<feature type="signal peptide" evidence="1">
    <location>
        <begin position="1"/>
        <end position="20"/>
    </location>
</feature>
<dbReference type="EMBL" id="JABKKE010000033">
    <property type="protein sequence ID" value="NPE15249.1"/>
    <property type="molecule type" value="Genomic_DNA"/>
</dbReference>
<accession>A0ABX2AX55</accession>
<evidence type="ECO:0000259" key="2">
    <source>
        <dbReference type="Pfam" id="PF13229"/>
    </source>
</evidence>
<keyword evidence="4" id="KW-1185">Reference proteome</keyword>
<organism evidence="3 4">
    <name type="scientific">Xylanibacter rodentium</name>
    <dbReference type="NCBI Taxonomy" id="2736289"/>
    <lineage>
        <taxon>Bacteria</taxon>
        <taxon>Pseudomonadati</taxon>
        <taxon>Bacteroidota</taxon>
        <taxon>Bacteroidia</taxon>
        <taxon>Bacteroidales</taxon>
        <taxon>Prevotellaceae</taxon>
        <taxon>Xylanibacter</taxon>
    </lineage>
</organism>
<evidence type="ECO:0000256" key="1">
    <source>
        <dbReference type="SAM" id="SignalP"/>
    </source>
</evidence>
<dbReference type="Proteomes" id="UP001193734">
    <property type="component" value="Unassembled WGS sequence"/>
</dbReference>
<name>A0ABX2AX55_9BACT</name>
<dbReference type="Pfam" id="PF13229">
    <property type="entry name" value="Beta_helix"/>
    <property type="match status" value="1"/>
</dbReference>
<dbReference type="GeneID" id="82158713"/>